<accession>A0A9P4MZ92</accession>
<proteinExistence type="inferred from homology"/>
<comment type="similarity">
    <text evidence="5">Belongs to the SAT4 family.</text>
</comment>
<comment type="caution">
    <text evidence="8">The sequence shown here is derived from an EMBL/GenBank/DDBJ whole genome shotgun (WGS) entry which is preliminary data.</text>
</comment>
<keyword evidence="4 6" id="KW-0472">Membrane</keyword>
<feature type="transmembrane region" description="Helical" evidence="6">
    <location>
        <begin position="164"/>
        <end position="185"/>
    </location>
</feature>
<evidence type="ECO:0000256" key="6">
    <source>
        <dbReference type="SAM" id="Phobius"/>
    </source>
</evidence>
<evidence type="ECO:0000256" key="1">
    <source>
        <dbReference type="ARBA" id="ARBA00004141"/>
    </source>
</evidence>
<evidence type="ECO:0000256" key="4">
    <source>
        <dbReference type="ARBA" id="ARBA00023136"/>
    </source>
</evidence>
<evidence type="ECO:0000313" key="8">
    <source>
        <dbReference type="EMBL" id="KAF2259273.1"/>
    </source>
</evidence>
<name>A0A9P4MZ92_9PLEO</name>
<dbReference type="Pfam" id="PF20684">
    <property type="entry name" value="Fung_rhodopsin"/>
    <property type="match status" value="1"/>
</dbReference>
<keyword evidence="3 6" id="KW-1133">Transmembrane helix</keyword>
<dbReference type="InterPro" id="IPR049326">
    <property type="entry name" value="Rhodopsin_dom_fungi"/>
</dbReference>
<dbReference type="Proteomes" id="UP000800093">
    <property type="component" value="Unassembled WGS sequence"/>
</dbReference>
<reference evidence="9" key="1">
    <citation type="journal article" date="2020" name="Stud. Mycol.">
        <title>101 Dothideomycetes genomes: A test case for predicting lifestyles and emergence of pathogens.</title>
        <authorList>
            <person name="Haridas S."/>
            <person name="Albert R."/>
            <person name="Binder M."/>
            <person name="Bloem J."/>
            <person name="LaButti K."/>
            <person name="Salamov A."/>
            <person name="Andreopoulos B."/>
            <person name="Baker S."/>
            <person name="Barry K."/>
            <person name="Bills G."/>
            <person name="Bluhm B."/>
            <person name="Cannon C."/>
            <person name="Castanera R."/>
            <person name="Culley D."/>
            <person name="Daum C."/>
            <person name="Ezra D."/>
            <person name="Gonzalez J."/>
            <person name="Henrissat B."/>
            <person name="Kuo A."/>
            <person name="Liang C."/>
            <person name="Lipzen A."/>
            <person name="Lutzoni F."/>
            <person name="Magnuson J."/>
            <person name="Mondo S."/>
            <person name="Nolan M."/>
            <person name="Ohm R."/>
            <person name="Pangilinan J."/>
            <person name="Park H.-J."/>
            <person name="Ramirez L."/>
            <person name="Alfaro M."/>
            <person name="Sun H."/>
            <person name="Tritt A."/>
            <person name="Yoshinaga Y."/>
            <person name="Zwiers L.-H."/>
            <person name="Turgeon B."/>
            <person name="Goodwin S."/>
            <person name="Spatafora J."/>
            <person name="Crous P."/>
            <person name="Grigoriev I."/>
        </authorList>
    </citation>
    <scope>NUCLEOTIDE SEQUENCE [LARGE SCALE GENOMIC DNA]</scope>
    <source>
        <strain evidence="9">CBS 304.66</strain>
    </source>
</reference>
<feature type="transmembrane region" description="Helical" evidence="6">
    <location>
        <begin position="45"/>
        <end position="64"/>
    </location>
</feature>
<comment type="subcellular location">
    <subcellularLocation>
        <location evidence="1">Membrane</location>
        <topology evidence="1">Multi-pass membrane protein</topology>
    </subcellularLocation>
</comment>
<dbReference type="InterPro" id="IPR052337">
    <property type="entry name" value="SAT4-like"/>
</dbReference>
<evidence type="ECO:0000256" key="2">
    <source>
        <dbReference type="ARBA" id="ARBA00022692"/>
    </source>
</evidence>
<feature type="transmembrane region" description="Helical" evidence="6">
    <location>
        <begin position="197"/>
        <end position="219"/>
    </location>
</feature>
<gene>
    <name evidence="8" type="ORF">CC78DRAFT_525075</name>
</gene>
<sequence>MASSIAAVAIESWTLYVVGVCLISSRIIFRRITLRSFSKLQCDDWLMLFVLLPFTGTVVCANQVSMHRLSRYQDSRNAIWQLKMRFALEEFQITTTWLVKACLLILYRRIFLSTTSAKQRLFILYVCMYCMSAYIVLQILLPLWCRPVQQYWNLEPINAQCSNYHSHSIVVLALSFIATLVVLIIPVPFIPTPRKLLLVLLIALGIFVIVSGILGRYYLLLQPSHPGYIPWYVAEAASTIFFANLPFLSSLVTSSSSSRFRHVRSRLALSRWPRSTKESPPLYIERLNSDASATRSTSIREIENTWSDLKVPGATPIAPVLSLRLTDPLLELDDYWTGRPSTRSTNISSPSRRPSTIGTNQESWLRTPSIQDAESINWSRRPSTIYTELSESIKPPTRSVG</sequence>
<evidence type="ECO:0000256" key="5">
    <source>
        <dbReference type="ARBA" id="ARBA00038359"/>
    </source>
</evidence>
<dbReference type="EMBL" id="ML986713">
    <property type="protein sequence ID" value="KAF2259273.1"/>
    <property type="molecule type" value="Genomic_DNA"/>
</dbReference>
<feature type="transmembrane region" description="Helical" evidence="6">
    <location>
        <begin position="231"/>
        <end position="252"/>
    </location>
</feature>
<organism evidence="8 9">
    <name type="scientific">Lojkania enalia</name>
    <dbReference type="NCBI Taxonomy" id="147567"/>
    <lineage>
        <taxon>Eukaryota</taxon>
        <taxon>Fungi</taxon>
        <taxon>Dikarya</taxon>
        <taxon>Ascomycota</taxon>
        <taxon>Pezizomycotina</taxon>
        <taxon>Dothideomycetes</taxon>
        <taxon>Pleosporomycetidae</taxon>
        <taxon>Pleosporales</taxon>
        <taxon>Pleosporales incertae sedis</taxon>
        <taxon>Lojkania</taxon>
    </lineage>
</organism>
<evidence type="ECO:0000313" key="9">
    <source>
        <dbReference type="Proteomes" id="UP000800093"/>
    </source>
</evidence>
<dbReference type="OrthoDB" id="3903189at2759"/>
<feature type="transmembrane region" description="Helical" evidence="6">
    <location>
        <begin position="122"/>
        <end position="144"/>
    </location>
</feature>
<dbReference type="AlphaFoldDB" id="A0A9P4MZ92"/>
<dbReference type="GO" id="GO:0016020">
    <property type="term" value="C:membrane"/>
    <property type="evidence" value="ECO:0007669"/>
    <property type="project" value="UniProtKB-SubCell"/>
</dbReference>
<keyword evidence="2 6" id="KW-0812">Transmembrane</keyword>
<protein>
    <recommendedName>
        <fullName evidence="7">Rhodopsin domain-containing protein</fullName>
    </recommendedName>
</protein>
<feature type="transmembrane region" description="Helical" evidence="6">
    <location>
        <begin position="91"/>
        <end position="110"/>
    </location>
</feature>
<feature type="transmembrane region" description="Helical" evidence="6">
    <location>
        <begin position="6"/>
        <end position="24"/>
    </location>
</feature>
<keyword evidence="9" id="KW-1185">Reference proteome</keyword>
<evidence type="ECO:0000256" key="3">
    <source>
        <dbReference type="ARBA" id="ARBA00022989"/>
    </source>
</evidence>
<feature type="domain" description="Rhodopsin" evidence="7">
    <location>
        <begin position="31"/>
        <end position="252"/>
    </location>
</feature>
<dbReference type="PANTHER" id="PTHR33048:SF47">
    <property type="entry name" value="INTEGRAL MEMBRANE PROTEIN-RELATED"/>
    <property type="match status" value="1"/>
</dbReference>
<dbReference type="PANTHER" id="PTHR33048">
    <property type="entry name" value="PTH11-LIKE INTEGRAL MEMBRANE PROTEIN (AFU_ORTHOLOGUE AFUA_5G11245)"/>
    <property type="match status" value="1"/>
</dbReference>
<evidence type="ECO:0000259" key="7">
    <source>
        <dbReference type="Pfam" id="PF20684"/>
    </source>
</evidence>